<proteinExistence type="predicted"/>
<organism evidence="2 3">
    <name type="scientific">Caerostris extrusa</name>
    <name type="common">Bark spider</name>
    <name type="synonym">Caerostris bankana</name>
    <dbReference type="NCBI Taxonomy" id="172846"/>
    <lineage>
        <taxon>Eukaryota</taxon>
        <taxon>Metazoa</taxon>
        <taxon>Ecdysozoa</taxon>
        <taxon>Arthropoda</taxon>
        <taxon>Chelicerata</taxon>
        <taxon>Arachnida</taxon>
        <taxon>Araneae</taxon>
        <taxon>Araneomorphae</taxon>
        <taxon>Entelegynae</taxon>
        <taxon>Araneoidea</taxon>
        <taxon>Araneidae</taxon>
        <taxon>Caerostris</taxon>
    </lineage>
</organism>
<evidence type="ECO:0000313" key="2">
    <source>
        <dbReference type="EMBL" id="GIY08244.1"/>
    </source>
</evidence>
<sequence length="146" mass="17034">MLAFNSPVMKMTLLRRFGLNVDWRAYLRNRDHVVWVLLFLRFSFLFFAPYTPGPRLFRALCHRLLSPLLWSNKALKVKHTARTYSDDFRGSNLQIGGHTSEARPRLPREIRVQKCINLLGNVFGPYPCLCCCELCWGLSKFRNLDG</sequence>
<evidence type="ECO:0000313" key="3">
    <source>
        <dbReference type="Proteomes" id="UP001054945"/>
    </source>
</evidence>
<name>A0AAV4QJ22_CAEEX</name>
<dbReference type="Proteomes" id="UP001054945">
    <property type="component" value="Unassembled WGS sequence"/>
</dbReference>
<dbReference type="EMBL" id="BPLR01006220">
    <property type="protein sequence ID" value="GIY08244.1"/>
    <property type="molecule type" value="Genomic_DNA"/>
</dbReference>
<keyword evidence="1" id="KW-1133">Transmembrane helix</keyword>
<feature type="transmembrane region" description="Helical" evidence="1">
    <location>
        <begin position="32"/>
        <end position="50"/>
    </location>
</feature>
<dbReference type="AlphaFoldDB" id="A0AAV4QJ22"/>
<reference evidence="2 3" key="1">
    <citation type="submission" date="2021-06" db="EMBL/GenBank/DDBJ databases">
        <title>Caerostris extrusa draft genome.</title>
        <authorList>
            <person name="Kono N."/>
            <person name="Arakawa K."/>
        </authorList>
    </citation>
    <scope>NUCLEOTIDE SEQUENCE [LARGE SCALE GENOMIC DNA]</scope>
</reference>
<keyword evidence="1" id="KW-0812">Transmembrane</keyword>
<protein>
    <submittedName>
        <fullName evidence="2">Uncharacterized protein</fullName>
    </submittedName>
</protein>
<comment type="caution">
    <text evidence="2">The sequence shown here is derived from an EMBL/GenBank/DDBJ whole genome shotgun (WGS) entry which is preliminary data.</text>
</comment>
<keyword evidence="3" id="KW-1185">Reference proteome</keyword>
<evidence type="ECO:0000256" key="1">
    <source>
        <dbReference type="SAM" id="Phobius"/>
    </source>
</evidence>
<accession>A0AAV4QJ22</accession>
<gene>
    <name evidence="2" type="ORF">CEXT_417181</name>
</gene>
<keyword evidence="1" id="KW-0472">Membrane</keyword>